<dbReference type="EMBL" id="JABXBU010000002">
    <property type="protein sequence ID" value="KAF8794639.1"/>
    <property type="molecule type" value="Genomic_DNA"/>
</dbReference>
<protein>
    <submittedName>
        <fullName evidence="2">Uncharacterized protein</fullName>
    </submittedName>
</protein>
<evidence type="ECO:0000256" key="1">
    <source>
        <dbReference type="SAM" id="MobiDB-lite"/>
    </source>
</evidence>
<gene>
    <name evidence="2" type="ORF">HNY73_002602</name>
</gene>
<reference evidence="2" key="2">
    <citation type="submission" date="2020-06" db="EMBL/GenBank/DDBJ databases">
        <authorList>
            <person name="Sheffer M."/>
        </authorList>
    </citation>
    <scope>NUCLEOTIDE SEQUENCE</scope>
</reference>
<evidence type="ECO:0000313" key="2">
    <source>
        <dbReference type="EMBL" id="KAF8794639.1"/>
    </source>
</evidence>
<organism evidence="2 3">
    <name type="scientific">Argiope bruennichi</name>
    <name type="common">Wasp spider</name>
    <name type="synonym">Aranea bruennichi</name>
    <dbReference type="NCBI Taxonomy" id="94029"/>
    <lineage>
        <taxon>Eukaryota</taxon>
        <taxon>Metazoa</taxon>
        <taxon>Ecdysozoa</taxon>
        <taxon>Arthropoda</taxon>
        <taxon>Chelicerata</taxon>
        <taxon>Arachnida</taxon>
        <taxon>Araneae</taxon>
        <taxon>Araneomorphae</taxon>
        <taxon>Entelegynae</taxon>
        <taxon>Araneoidea</taxon>
        <taxon>Araneidae</taxon>
        <taxon>Argiope</taxon>
    </lineage>
</organism>
<evidence type="ECO:0000313" key="3">
    <source>
        <dbReference type="Proteomes" id="UP000807504"/>
    </source>
</evidence>
<dbReference type="Proteomes" id="UP000807504">
    <property type="component" value="Unassembled WGS sequence"/>
</dbReference>
<reference evidence="2" key="1">
    <citation type="journal article" date="2020" name="bioRxiv">
        <title>Chromosome-level reference genome of the European wasp spider Argiope bruennichi: a resource for studies on range expansion and evolutionary adaptation.</title>
        <authorList>
            <person name="Sheffer M.M."/>
            <person name="Hoppe A."/>
            <person name="Krehenwinkel H."/>
            <person name="Uhl G."/>
            <person name="Kuss A.W."/>
            <person name="Jensen L."/>
            <person name="Jensen C."/>
            <person name="Gillespie R.G."/>
            <person name="Hoff K.J."/>
            <person name="Prost S."/>
        </authorList>
    </citation>
    <scope>NUCLEOTIDE SEQUENCE</scope>
</reference>
<sequence length="75" mass="8097">MSAMQSKRAHRSKESDGFLMEMRKSSGVGSTVGDRCGTGPFPGTPAPVHLSNRHLLNPLGLSFGIQSRRGNDWKA</sequence>
<comment type="caution">
    <text evidence="2">The sequence shown here is derived from an EMBL/GenBank/DDBJ whole genome shotgun (WGS) entry which is preliminary data.</text>
</comment>
<accession>A0A8T0FYG8</accession>
<keyword evidence="3" id="KW-1185">Reference proteome</keyword>
<dbReference type="AlphaFoldDB" id="A0A8T0FYG8"/>
<name>A0A8T0FYG8_ARGBR</name>
<feature type="region of interest" description="Disordered" evidence="1">
    <location>
        <begin position="1"/>
        <end position="52"/>
    </location>
</feature>
<proteinExistence type="predicted"/>
<feature type="compositionally biased region" description="Basic and acidic residues" evidence="1">
    <location>
        <begin position="12"/>
        <end position="24"/>
    </location>
</feature>